<sequence>MLMIGLSAADLSPEASIHTDRSSCETAARVINTQAEKAAAELRASCREIEFIEWAEFEQKSHHETRVHH</sequence>
<protein>
    <submittedName>
        <fullName evidence="1">Uncharacterized protein</fullName>
    </submittedName>
</protein>
<accession>A0ABX4VS89</accession>
<organism evidence="1 2">
    <name type="scientific">Stutzerimonas decontaminans</name>
    <dbReference type="NCBI Taxonomy" id="3022791"/>
    <lineage>
        <taxon>Bacteria</taxon>
        <taxon>Pseudomonadati</taxon>
        <taxon>Pseudomonadota</taxon>
        <taxon>Gammaproteobacteria</taxon>
        <taxon>Pseudomonadales</taxon>
        <taxon>Pseudomonadaceae</taxon>
        <taxon>Stutzerimonas</taxon>
    </lineage>
</organism>
<dbReference type="EMBL" id="POUI01000009">
    <property type="protein sequence ID" value="PNF82823.1"/>
    <property type="molecule type" value="Genomic_DNA"/>
</dbReference>
<proteinExistence type="predicted"/>
<gene>
    <name evidence="1" type="ORF">CXK93_21830</name>
</gene>
<evidence type="ECO:0000313" key="1">
    <source>
        <dbReference type="EMBL" id="PNF82823.1"/>
    </source>
</evidence>
<dbReference type="Proteomes" id="UP000236021">
    <property type="component" value="Unassembled WGS sequence"/>
</dbReference>
<evidence type="ECO:0000313" key="2">
    <source>
        <dbReference type="Proteomes" id="UP000236021"/>
    </source>
</evidence>
<reference evidence="1 2" key="1">
    <citation type="submission" date="2018-01" db="EMBL/GenBank/DDBJ databases">
        <title>Denitrification phenotypes of diverse strains of Pseudomonas stutzeri.</title>
        <authorList>
            <person name="Milligan D.A."/>
            <person name="Bergaust L."/>
            <person name="Bakken L.R."/>
            <person name="Frostegard A."/>
        </authorList>
    </citation>
    <scope>NUCLEOTIDE SEQUENCE [LARGE SCALE GENOMIC DNA]</scope>
    <source>
        <strain evidence="1 2">ST27MN3</strain>
    </source>
</reference>
<name>A0ABX4VS89_9GAMM</name>
<comment type="caution">
    <text evidence="1">The sequence shown here is derived from an EMBL/GenBank/DDBJ whole genome shotgun (WGS) entry which is preliminary data.</text>
</comment>
<keyword evidence="2" id="KW-1185">Reference proteome</keyword>